<comment type="caution">
    <text evidence="1">The sequence shown here is derived from an EMBL/GenBank/DDBJ whole genome shotgun (WGS) entry which is preliminary data.</text>
</comment>
<sequence>NLLRIVLLRPRALILLDKFSFLEDDIEFLDILNKLFAFRARAIIFRIAAGGRNFALKVARRVISPIHNTLFQTNALTINPLYMRALHIFSIYLILRSLNQWKRYFRDKPPSACILRGIVLEEIPSWSLVGRDLAH</sequence>
<proteinExistence type="predicted"/>
<evidence type="ECO:0000313" key="2">
    <source>
        <dbReference type="Proteomes" id="UP000315522"/>
    </source>
</evidence>
<name>A0A559M1X5_9HELO</name>
<keyword evidence="2" id="KW-1185">Reference proteome</keyword>
<gene>
    <name evidence="1" type="ORF">LAWI1_G005578</name>
</gene>
<feature type="non-terminal residue" evidence="1">
    <location>
        <position position="1"/>
    </location>
</feature>
<dbReference type="Proteomes" id="UP000315522">
    <property type="component" value="Unassembled WGS sequence"/>
</dbReference>
<dbReference type="AlphaFoldDB" id="A0A559M1X5"/>
<reference evidence="1 2" key="1">
    <citation type="submission" date="2018-05" db="EMBL/GenBank/DDBJ databases">
        <title>Genome sequencing and assembly of the regulated plant pathogen Lachnellula willkommii and related sister species for the development of diagnostic species identification markers.</title>
        <authorList>
            <person name="Giroux E."/>
            <person name="Bilodeau G."/>
        </authorList>
    </citation>
    <scope>NUCLEOTIDE SEQUENCE [LARGE SCALE GENOMIC DNA]</scope>
    <source>
        <strain evidence="1 2">CBS 172.35</strain>
    </source>
</reference>
<evidence type="ECO:0000313" key="1">
    <source>
        <dbReference type="EMBL" id="TVY86958.1"/>
    </source>
</evidence>
<dbReference type="EMBL" id="QGML01002907">
    <property type="protein sequence ID" value="TVY86958.1"/>
    <property type="molecule type" value="Genomic_DNA"/>
</dbReference>
<protein>
    <submittedName>
        <fullName evidence="1">Uncharacterized protein</fullName>
    </submittedName>
</protein>
<accession>A0A559M1X5</accession>
<organism evidence="1 2">
    <name type="scientific">Lachnellula willkommii</name>
    <dbReference type="NCBI Taxonomy" id="215461"/>
    <lineage>
        <taxon>Eukaryota</taxon>
        <taxon>Fungi</taxon>
        <taxon>Dikarya</taxon>
        <taxon>Ascomycota</taxon>
        <taxon>Pezizomycotina</taxon>
        <taxon>Leotiomycetes</taxon>
        <taxon>Helotiales</taxon>
        <taxon>Lachnaceae</taxon>
        <taxon>Lachnellula</taxon>
    </lineage>
</organism>